<name>A0AAW0HU62_MYOGA</name>
<sequence>MSEEAGPKLPDAMLQMSSHFSSSLPAPHKLISDNRQLESNPGISDNASANASVPVEGMDSMVAKCLTNSSNTNNCMRISPDGKTLAIHRVSRYDHNLQCAIEDFREILQRNGPDYVSLRTQPGVFDAVLTAVTGASVQSECACFSRPEPTHCLRGEHEPPQSGLGANGKLRCLVEDPETQLAFYRMSPSSGLT</sequence>
<evidence type="ECO:0000313" key="1">
    <source>
        <dbReference type="EMBL" id="KAK7805552.1"/>
    </source>
</evidence>
<comment type="caution">
    <text evidence="1">The sequence shown here is derived from an EMBL/GenBank/DDBJ whole genome shotgun (WGS) entry which is preliminary data.</text>
</comment>
<protein>
    <submittedName>
        <fullName evidence="1">Uncharacterized protein</fullName>
    </submittedName>
</protein>
<feature type="non-terminal residue" evidence="1">
    <location>
        <position position="193"/>
    </location>
</feature>
<reference evidence="1 2" key="1">
    <citation type="journal article" date="2023" name="bioRxiv">
        <title>Conserved and derived expression patterns and positive selection on dental genes reveal complex evolutionary context of ever-growing rodent molars.</title>
        <authorList>
            <person name="Calamari Z.T."/>
            <person name="Song A."/>
            <person name="Cohen E."/>
            <person name="Akter M."/>
            <person name="Roy R.D."/>
            <person name="Hallikas O."/>
            <person name="Christensen M.M."/>
            <person name="Li P."/>
            <person name="Marangoni P."/>
            <person name="Jernvall J."/>
            <person name="Klein O.D."/>
        </authorList>
    </citation>
    <scope>NUCLEOTIDE SEQUENCE [LARGE SCALE GENOMIC DNA]</scope>
    <source>
        <strain evidence="1">V071</strain>
    </source>
</reference>
<accession>A0AAW0HU62</accession>
<dbReference type="Proteomes" id="UP001488838">
    <property type="component" value="Unassembled WGS sequence"/>
</dbReference>
<proteinExistence type="predicted"/>
<dbReference type="AlphaFoldDB" id="A0AAW0HU62"/>
<dbReference type="EMBL" id="JBBHLL010000338">
    <property type="protein sequence ID" value="KAK7805552.1"/>
    <property type="molecule type" value="Genomic_DNA"/>
</dbReference>
<gene>
    <name evidence="1" type="ORF">U0070_023155</name>
</gene>
<keyword evidence="2" id="KW-1185">Reference proteome</keyword>
<organism evidence="1 2">
    <name type="scientific">Myodes glareolus</name>
    <name type="common">Bank vole</name>
    <name type="synonym">Clethrionomys glareolus</name>
    <dbReference type="NCBI Taxonomy" id="447135"/>
    <lineage>
        <taxon>Eukaryota</taxon>
        <taxon>Metazoa</taxon>
        <taxon>Chordata</taxon>
        <taxon>Craniata</taxon>
        <taxon>Vertebrata</taxon>
        <taxon>Euteleostomi</taxon>
        <taxon>Mammalia</taxon>
        <taxon>Eutheria</taxon>
        <taxon>Euarchontoglires</taxon>
        <taxon>Glires</taxon>
        <taxon>Rodentia</taxon>
        <taxon>Myomorpha</taxon>
        <taxon>Muroidea</taxon>
        <taxon>Cricetidae</taxon>
        <taxon>Arvicolinae</taxon>
        <taxon>Myodes</taxon>
    </lineage>
</organism>
<evidence type="ECO:0000313" key="2">
    <source>
        <dbReference type="Proteomes" id="UP001488838"/>
    </source>
</evidence>